<feature type="transmembrane region" description="Helical" evidence="7">
    <location>
        <begin position="22"/>
        <end position="45"/>
    </location>
</feature>
<comment type="subcellular location">
    <subcellularLocation>
        <location evidence="1">Cell membrane</location>
        <topology evidence="1">Multi-pass membrane protein</topology>
    </subcellularLocation>
</comment>
<sequence length="482" mass="48342">MSTPARTPVPAPAAATTPPGRLVVFAVCACVLVAQSMVAAINLMIPQLADSGLDLSSSQLVWAVDAYVIVFAGLLIPAGALGDRYGRRRALLAGLGLFALGAAVSALATGPVLLIAGRAGSGAGAALIMPATMSILVQLAGPEGRARALASWTLALGLGGLAGNVGGGLVAQFLPWQALFWSMLPLAAVLACAVARTVPDSPRHPAATDGLGSLLLISGLAAVLYGIIEGPSQGWAAVRVLTGFAVGALLLALFTGHALRATHPLVDPRLFRNRRLRAAALGSAASFFGLFALFYVNSQYLQYVKGFSAALTGLAIVPLTVGMTLAPKAAVRLQARYGPRPLIGGGLLLIGLGLLCVSTADAGTPYPLYAAYLLVLSCGMGLSAPALAFGVVSELPPGQAGLGAGLNTAAREIGAALGVAAVGTVLAAHSGGHPTGAAEFVPAMALGLRLVALLVLAAAAAATLGYRADRQGGIHSVKYQPE</sequence>
<organism evidence="9 10">
    <name type="scientific">Kitasatospora gansuensis</name>
    <dbReference type="NCBI Taxonomy" id="258050"/>
    <lineage>
        <taxon>Bacteria</taxon>
        <taxon>Bacillati</taxon>
        <taxon>Actinomycetota</taxon>
        <taxon>Actinomycetes</taxon>
        <taxon>Kitasatosporales</taxon>
        <taxon>Streptomycetaceae</taxon>
        <taxon>Kitasatospora</taxon>
    </lineage>
</organism>
<dbReference type="CDD" id="cd17321">
    <property type="entry name" value="MFS_MMR_MDR_like"/>
    <property type="match status" value="1"/>
</dbReference>
<accession>A0A7W7SJD3</accession>
<reference evidence="9 10" key="1">
    <citation type="submission" date="2020-08" db="EMBL/GenBank/DDBJ databases">
        <title>Sequencing the genomes of 1000 actinobacteria strains.</title>
        <authorList>
            <person name="Klenk H.-P."/>
        </authorList>
    </citation>
    <scope>NUCLEOTIDE SEQUENCE [LARGE SCALE GENOMIC DNA]</scope>
    <source>
        <strain evidence="9 10">DSM 44786</strain>
    </source>
</reference>
<keyword evidence="6" id="KW-0046">Antibiotic resistance</keyword>
<evidence type="ECO:0000256" key="1">
    <source>
        <dbReference type="ARBA" id="ARBA00004651"/>
    </source>
</evidence>
<feature type="transmembrane region" description="Helical" evidence="7">
    <location>
        <begin position="276"/>
        <end position="295"/>
    </location>
</feature>
<keyword evidence="2" id="KW-0813">Transport</keyword>
<feature type="transmembrane region" description="Helical" evidence="7">
    <location>
        <begin position="179"/>
        <end position="198"/>
    </location>
</feature>
<keyword evidence="4 7" id="KW-1133">Transmembrane helix</keyword>
<name>A0A7W7SJD3_9ACTN</name>
<evidence type="ECO:0000313" key="9">
    <source>
        <dbReference type="EMBL" id="MBB4951549.1"/>
    </source>
</evidence>
<feature type="transmembrane region" description="Helical" evidence="7">
    <location>
        <begin position="122"/>
        <end position="140"/>
    </location>
</feature>
<dbReference type="Proteomes" id="UP000573327">
    <property type="component" value="Unassembled WGS sequence"/>
</dbReference>
<dbReference type="PANTHER" id="PTHR42718:SF9">
    <property type="entry name" value="MAJOR FACILITATOR SUPERFAMILY MULTIDRUG TRANSPORTER MFSC"/>
    <property type="match status" value="1"/>
</dbReference>
<feature type="domain" description="Major facilitator superfamily (MFS) profile" evidence="8">
    <location>
        <begin position="22"/>
        <end position="470"/>
    </location>
</feature>
<dbReference type="EMBL" id="JACHJR010000001">
    <property type="protein sequence ID" value="MBB4951549.1"/>
    <property type="molecule type" value="Genomic_DNA"/>
</dbReference>
<dbReference type="GO" id="GO:0046677">
    <property type="term" value="P:response to antibiotic"/>
    <property type="evidence" value="ECO:0007669"/>
    <property type="project" value="UniProtKB-KW"/>
</dbReference>
<feature type="transmembrane region" description="Helical" evidence="7">
    <location>
        <begin position="152"/>
        <end position="173"/>
    </location>
</feature>
<evidence type="ECO:0000259" key="8">
    <source>
        <dbReference type="PROSITE" id="PS50850"/>
    </source>
</evidence>
<dbReference type="InterPro" id="IPR020846">
    <property type="entry name" value="MFS_dom"/>
</dbReference>
<dbReference type="Pfam" id="PF07690">
    <property type="entry name" value="MFS_1"/>
    <property type="match status" value="1"/>
</dbReference>
<dbReference type="PROSITE" id="PS50850">
    <property type="entry name" value="MFS"/>
    <property type="match status" value="1"/>
</dbReference>
<feature type="transmembrane region" description="Helical" evidence="7">
    <location>
        <begin position="210"/>
        <end position="228"/>
    </location>
</feature>
<evidence type="ECO:0000313" key="10">
    <source>
        <dbReference type="Proteomes" id="UP000573327"/>
    </source>
</evidence>
<dbReference type="GO" id="GO:0005886">
    <property type="term" value="C:plasma membrane"/>
    <property type="evidence" value="ECO:0007669"/>
    <property type="project" value="UniProtKB-SubCell"/>
</dbReference>
<evidence type="ECO:0000256" key="5">
    <source>
        <dbReference type="ARBA" id="ARBA00023136"/>
    </source>
</evidence>
<dbReference type="GO" id="GO:0022857">
    <property type="term" value="F:transmembrane transporter activity"/>
    <property type="evidence" value="ECO:0007669"/>
    <property type="project" value="InterPro"/>
</dbReference>
<evidence type="ECO:0000256" key="2">
    <source>
        <dbReference type="ARBA" id="ARBA00022448"/>
    </source>
</evidence>
<evidence type="ECO:0000256" key="7">
    <source>
        <dbReference type="SAM" id="Phobius"/>
    </source>
</evidence>
<evidence type="ECO:0000256" key="4">
    <source>
        <dbReference type="ARBA" id="ARBA00022989"/>
    </source>
</evidence>
<dbReference type="PANTHER" id="PTHR42718">
    <property type="entry name" value="MAJOR FACILITATOR SUPERFAMILY MULTIDRUG TRANSPORTER MFSC"/>
    <property type="match status" value="1"/>
</dbReference>
<feature type="transmembrane region" description="Helical" evidence="7">
    <location>
        <begin position="90"/>
        <end position="116"/>
    </location>
</feature>
<feature type="transmembrane region" description="Helical" evidence="7">
    <location>
        <begin position="413"/>
        <end position="431"/>
    </location>
</feature>
<dbReference type="InterPro" id="IPR036259">
    <property type="entry name" value="MFS_trans_sf"/>
</dbReference>
<dbReference type="InterPro" id="IPR011701">
    <property type="entry name" value="MFS"/>
</dbReference>
<feature type="transmembrane region" description="Helical" evidence="7">
    <location>
        <begin position="307"/>
        <end position="330"/>
    </location>
</feature>
<evidence type="ECO:0000256" key="3">
    <source>
        <dbReference type="ARBA" id="ARBA00022692"/>
    </source>
</evidence>
<dbReference type="AlphaFoldDB" id="A0A7W7SJD3"/>
<protein>
    <submittedName>
        <fullName evidence="9">MFS family permease</fullName>
    </submittedName>
</protein>
<keyword evidence="5 7" id="KW-0472">Membrane</keyword>
<feature type="transmembrane region" description="Helical" evidence="7">
    <location>
        <begin position="366"/>
        <end position="392"/>
    </location>
</feature>
<comment type="caution">
    <text evidence="9">The sequence shown here is derived from an EMBL/GenBank/DDBJ whole genome shotgun (WGS) entry which is preliminary data.</text>
</comment>
<dbReference type="SUPFAM" id="SSF103473">
    <property type="entry name" value="MFS general substrate transporter"/>
    <property type="match status" value="1"/>
</dbReference>
<keyword evidence="10" id="KW-1185">Reference proteome</keyword>
<dbReference type="Gene3D" id="1.20.1250.20">
    <property type="entry name" value="MFS general substrate transporter like domains"/>
    <property type="match status" value="1"/>
</dbReference>
<feature type="transmembrane region" description="Helical" evidence="7">
    <location>
        <begin position="443"/>
        <end position="466"/>
    </location>
</feature>
<feature type="transmembrane region" description="Helical" evidence="7">
    <location>
        <begin position="342"/>
        <end position="360"/>
    </location>
</feature>
<feature type="transmembrane region" description="Helical" evidence="7">
    <location>
        <begin position="60"/>
        <end position="78"/>
    </location>
</feature>
<evidence type="ECO:0000256" key="6">
    <source>
        <dbReference type="ARBA" id="ARBA00023251"/>
    </source>
</evidence>
<gene>
    <name evidence="9" type="ORF">F4556_007084</name>
</gene>
<feature type="transmembrane region" description="Helical" evidence="7">
    <location>
        <begin position="234"/>
        <end position="255"/>
    </location>
</feature>
<proteinExistence type="predicted"/>
<dbReference type="RefSeq" id="WP_376775769.1">
    <property type="nucleotide sequence ID" value="NZ_JACHJR010000001.1"/>
</dbReference>
<keyword evidence="3 7" id="KW-0812">Transmembrane</keyword>